<protein>
    <submittedName>
        <fullName evidence="1">Uncharacterized protein</fullName>
    </submittedName>
</protein>
<evidence type="ECO:0000313" key="2">
    <source>
        <dbReference type="Proteomes" id="UP000515369"/>
    </source>
</evidence>
<organism evidence="1 2">
    <name type="scientific">Spirosoma foliorum</name>
    <dbReference type="NCBI Taxonomy" id="2710596"/>
    <lineage>
        <taxon>Bacteria</taxon>
        <taxon>Pseudomonadati</taxon>
        <taxon>Bacteroidota</taxon>
        <taxon>Cytophagia</taxon>
        <taxon>Cytophagales</taxon>
        <taxon>Cytophagaceae</taxon>
        <taxon>Spirosoma</taxon>
    </lineage>
</organism>
<accession>A0A7G5H2P9</accession>
<gene>
    <name evidence="1" type="ORF">H3H32_11105</name>
</gene>
<reference evidence="1 2" key="1">
    <citation type="submission" date="2020-07" db="EMBL/GenBank/DDBJ databases">
        <title>Spirosoma foliorum sp. nov., isolated from the leaves on the Nejang mountain Korea, Republic of.</title>
        <authorList>
            <person name="Ho H."/>
            <person name="Lee Y.-J."/>
            <person name="Nurcahyanto D.-A."/>
            <person name="Kim S.-G."/>
        </authorList>
    </citation>
    <scope>NUCLEOTIDE SEQUENCE [LARGE SCALE GENOMIC DNA]</scope>
    <source>
        <strain evidence="1 2">PL0136</strain>
    </source>
</reference>
<dbReference type="RefSeq" id="WP_182462742.1">
    <property type="nucleotide sequence ID" value="NZ_CP059732.1"/>
</dbReference>
<name>A0A7G5H2P9_9BACT</name>
<proteinExistence type="predicted"/>
<dbReference type="Proteomes" id="UP000515369">
    <property type="component" value="Chromosome"/>
</dbReference>
<sequence length="109" mass="12468">MKLFFAILIASLCFSQCQQKELLSPTEQTVKFVDELRPQLIGSWAIQQAQIDQKKLLSLQYPVAITKDTLIQNLATLTFQPSSQIISDKRILELEGVLNFRNVVPTYLR</sequence>
<dbReference type="EMBL" id="CP059732">
    <property type="protein sequence ID" value="QMW05391.1"/>
    <property type="molecule type" value="Genomic_DNA"/>
</dbReference>
<dbReference type="KEGG" id="sfol:H3H32_11105"/>
<evidence type="ECO:0000313" key="1">
    <source>
        <dbReference type="EMBL" id="QMW05391.1"/>
    </source>
</evidence>
<dbReference type="AlphaFoldDB" id="A0A7G5H2P9"/>
<keyword evidence="2" id="KW-1185">Reference proteome</keyword>